<keyword evidence="3" id="KW-0862">Zinc</keyword>
<dbReference type="InterPro" id="IPR011124">
    <property type="entry name" value="Znf_CW"/>
</dbReference>
<evidence type="ECO:0000259" key="5">
    <source>
        <dbReference type="PROSITE" id="PS51050"/>
    </source>
</evidence>
<gene>
    <name evidence="6" type="ORF">RS030_2229</name>
</gene>
<keyword evidence="2" id="KW-0863">Zinc-finger</keyword>
<dbReference type="Pfam" id="PF07496">
    <property type="entry name" value="zf-CW"/>
    <property type="match status" value="1"/>
</dbReference>
<evidence type="ECO:0000256" key="3">
    <source>
        <dbReference type="ARBA" id="ARBA00022833"/>
    </source>
</evidence>
<dbReference type="PANTHER" id="PTHR46524:SF7">
    <property type="entry name" value="CW-TYPE ZINC FINGER"/>
    <property type="match status" value="1"/>
</dbReference>
<evidence type="ECO:0000256" key="1">
    <source>
        <dbReference type="ARBA" id="ARBA00022723"/>
    </source>
</evidence>
<dbReference type="PANTHER" id="PTHR46524">
    <property type="entry name" value="CW-TYPE ZINC FINGER"/>
    <property type="match status" value="1"/>
</dbReference>
<feature type="compositionally biased region" description="Basic residues" evidence="4">
    <location>
        <begin position="896"/>
        <end position="905"/>
    </location>
</feature>
<comment type="caution">
    <text evidence="6">The sequence shown here is derived from an EMBL/GenBank/DDBJ whole genome shotgun (WGS) entry which is preliminary data.</text>
</comment>
<dbReference type="Gene3D" id="3.30.40.100">
    <property type="match status" value="1"/>
</dbReference>
<evidence type="ECO:0000256" key="2">
    <source>
        <dbReference type="ARBA" id="ARBA00022771"/>
    </source>
</evidence>
<keyword evidence="7" id="KW-1185">Reference proteome</keyword>
<dbReference type="Proteomes" id="UP001311799">
    <property type="component" value="Unassembled WGS sequence"/>
</dbReference>
<accession>A0AAV9XW01</accession>
<sequence>MSSELVDWAQCELCKKWRKLPPGLNPSTLPDEWVCSMNTWDPFFNSCSALEEIVLNPTEGVNFNTDNTVKQNLDTQGRAVKSRKKNVNSSSTNNLANLQDHCLKVHNSVLNDDNLKQTYSNFSLFNFLSKDIFNELKDWGDGIRHLKPSKEGRFEFLNGENDSLPSCWPQKYKDISEFYLFRNKTFEQFEKSKVKINQNWSKVQDSASTLGIFQSYPICMFRVKTPNLRNHPLFGRTIISGSEVSVAYEKVCCSSVKILPAFTNIQMIKNPNIGNSNLSHTNNISNTQKNQNLAPFISNSVSIEFIPAVKSDWNLPYLDLSNSLFTESHTYSGSNQLDSWNSCSLSYNKLYSFEYISEETPLYISRYFRDSNYKNTGNELNNTDGCNNVDILDLLPLLSWIEDSSKGMNNLYPKPIQCNLLGAQANRDSRKQNATKNITKSKAKNLETDSIHGQVKVRRSSRTAQRAQVGEQISSFETKNIIGSEKKDNILQETCDNINTNIVIGSGYSLEISGNVNEDNKKGDKIQVTEGKDLGLTFNTYIEGGSRNLQLESDQNDLEENSNSNEARFDIITSNCSDFIDSSTEINKVFSSKENTDATFESVDVIDNVYVKSDIDFNSENTHKVMVESGSTDTDKKTSNKDSNYSVSEDISVGDNKVFDEDDALLINSSTRRKLKKRSRTFDNSSTLLVPEKSTDDIYARVYEEQNNKNKKLTKEKDCKNVDEQSNSLTVHNISNIQVIPKRKATEGTDRTSTGSPRGDPWVPVSDNSNKWESGPTEEIFQNQYHKTKGVCWQVEQKRQKSLEQRRSYYCSGRGNYSQHKYYTSSNYETYERHQYTHRNNNSNNTKKHYFSSNVNAGVQNSSKSEDNYNYRSCYYSKQSDIGGISNNSANPTIRTNHRSRLGDY</sequence>
<feature type="domain" description="CW-type" evidence="5">
    <location>
        <begin position="2"/>
        <end position="55"/>
    </location>
</feature>
<keyword evidence="1" id="KW-0479">Metal-binding</keyword>
<evidence type="ECO:0000313" key="7">
    <source>
        <dbReference type="Proteomes" id="UP001311799"/>
    </source>
</evidence>
<proteinExistence type="predicted"/>
<feature type="region of interest" description="Disordered" evidence="4">
    <location>
        <begin position="885"/>
        <end position="905"/>
    </location>
</feature>
<feature type="compositionally biased region" description="Polar residues" evidence="4">
    <location>
        <begin position="885"/>
        <end position="895"/>
    </location>
</feature>
<dbReference type="GO" id="GO:0008270">
    <property type="term" value="F:zinc ion binding"/>
    <property type="evidence" value="ECO:0007669"/>
    <property type="project" value="UniProtKB-KW"/>
</dbReference>
<dbReference type="EMBL" id="JAWDEY010000022">
    <property type="protein sequence ID" value="KAK6588783.1"/>
    <property type="molecule type" value="Genomic_DNA"/>
</dbReference>
<reference evidence="6 7" key="1">
    <citation type="submission" date="2023-10" db="EMBL/GenBank/DDBJ databases">
        <title>Comparative genomics analysis reveals potential genetic determinants of host preference in Cryptosporidium xiaoi.</title>
        <authorList>
            <person name="Xiao L."/>
            <person name="Li J."/>
        </authorList>
    </citation>
    <scope>NUCLEOTIDE SEQUENCE [LARGE SCALE GENOMIC DNA]</scope>
    <source>
        <strain evidence="6 7">52996</strain>
    </source>
</reference>
<dbReference type="PROSITE" id="PS51050">
    <property type="entry name" value="ZF_CW"/>
    <property type="match status" value="1"/>
</dbReference>
<protein>
    <recommendedName>
        <fullName evidence="5">CW-type domain-containing protein</fullName>
    </recommendedName>
</protein>
<name>A0AAV9XW01_9CRYT</name>
<feature type="region of interest" description="Disordered" evidence="4">
    <location>
        <begin position="627"/>
        <end position="647"/>
    </location>
</feature>
<evidence type="ECO:0000313" key="6">
    <source>
        <dbReference type="EMBL" id="KAK6588783.1"/>
    </source>
</evidence>
<feature type="region of interest" description="Disordered" evidence="4">
    <location>
        <begin position="741"/>
        <end position="775"/>
    </location>
</feature>
<dbReference type="AlphaFoldDB" id="A0AAV9XW01"/>
<evidence type="ECO:0000256" key="4">
    <source>
        <dbReference type="SAM" id="MobiDB-lite"/>
    </source>
</evidence>
<organism evidence="6 7">
    <name type="scientific">Cryptosporidium xiaoi</name>
    <dbReference type="NCBI Taxonomy" id="659607"/>
    <lineage>
        <taxon>Eukaryota</taxon>
        <taxon>Sar</taxon>
        <taxon>Alveolata</taxon>
        <taxon>Apicomplexa</taxon>
        <taxon>Conoidasida</taxon>
        <taxon>Coccidia</taxon>
        <taxon>Eucoccidiorida</taxon>
        <taxon>Eimeriorina</taxon>
        <taxon>Cryptosporidiidae</taxon>
        <taxon>Cryptosporidium</taxon>
    </lineage>
</organism>
<dbReference type="InterPro" id="IPR055300">
    <property type="entry name" value="CWZF3/5/7"/>
</dbReference>